<sequence length="382" mass="43317">MAETFAFDIANSLLGKLASYVYERASRAYGMYEDLEGFKDTLSIVNGLLLDAECKKDQKHGLREWLRQIQNICYDAQDILDRFELQDKRKQVFKSSGSTKLKVHRLILFSNNRFVFRVKMARKIKEIRDRLDKVAADGTRFGLATVSVGPGIVVQRREMSHFHVDALDVIGRENDREQIIKLLMQPHPQGDGAGDKSLCVIPIVGIGGLGKTTLAKLVFNDKRIDQCFRLKMWVCVSNTFDLRQIVIQIINSASTSYLSQHENINNLDIVQLVSRLRSKLSGQKYLIVLDDIWNENRAKWIELKNLIKFGVAGSKIIVTTRNNSIASMMGTVPSYILEGLSLENCLSLFVKWAFKEGEEDKYPNLVEIGKDIVKKCKGVPLA</sequence>
<evidence type="ECO:0000313" key="8">
    <source>
        <dbReference type="Proteomes" id="UP000236291"/>
    </source>
</evidence>
<dbReference type="InterPro" id="IPR002182">
    <property type="entry name" value="NB-ARC"/>
</dbReference>
<proteinExistence type="predicted"/>
<dbReference type="GO" id="GO:0005524">
    <property type="term" value="F:ATP binding"/>
    <property type="evidence" value="ECO:0007669"/>
    <property type="project" value="UniProtKB-KW"/>
</dbReference>
<evidence type="ECO:0000256" key="2">
    <source>
        <dbReference type="ARBA" id="ARBA00022741"/>
    </source>
</evidence>
<evidence type="ECO:0000259" key="5">
    <source>
        <dbReference type="Pfam" id="PF00931"/>
    </source>
</evidence>
<keyword evidence="3" id="KW-0611">Plant defense</keyword>
<comment type="caution">
    <text evidence="7">The sequence shown here is derived from an EMBL/GenBank/DDBJ whole genome shotgun (WGS) entry which is preliminary data.</text>
</comment>
<dbReference type="PRINTS" id="PR00364">
    <property type="entry name" value="DISEASERSIST"/>
</dbReference>
<gene>
    <name evidence="7" type="ORF">L195_g036362</name>
</gene>
<protein>
    <submittedName>
        <fullName evidence="7">Disease resistance protein rga2-like</fullName>
    </submittedName>
</protein>
<dbReference type="Gene3D" id="1.10.8.430">
    <property type="entry name" value="Helical domain of apoptotic protease-activating factors"/>
    <property type="match status" value="1"/>
</dbReference>
<dbReference type="AlphaFoldDB" id="A0A2K3LPD2"/>
<evidence type="ECO:0000313" key="7">
    <source>
        <dbReference type="EMBL" id="PNX80363.1"/>
    </source>
</evidence>
<evidence type="ECO:0000259" key="6">
    <source>
        <dbReference type="Pfam" id="PF18052"/>
    </source>
</evidence>
<dbReference type="GO" id="GO:0006952">
    <property type="term" value="P:defense response"/>
    <property type="evidence" value="ECO:0007669"/>
    <property type="project" value="UniProtKB-KW"/>
</dbReference>
<dbReference type="EMBL" id="ASHM01037810">
    <property type="protein sequence ID" value="PNX80363.1"/>
    <property type="molecule type" value="Genomic_DNA"/>
</dbReference>
<dbReference type="PANTHER" id="PTHR36766:SF61">
    <property type="entry name" value="NB-ARC DOMAIN DISEASE RESISTANCE PROTEIN"/>
    <property type="match status" value="1"/>
</dbReference>
<keyword evidence="2" id="KW-0547">Nucleotide-binding</keyword>
<keyword evidence="1" id="KW-0677">Repeat</keyword>
<dbReference type="InterPro" id="IPR027417">
    <property type="entry name" value="P-loop_NTPase"/>
</dbReference>
<dbReference type="InterPro" id="IPR042197">
    <property type="entry name" value="Apaf_helical"/>
</dbReference>
<accession>A0A2K3LPD2</accession>
<dbReference type="Gene3D" id="3.40.50.300">
    <property type="entry name" value="P-loop containing nucleotide triphosphate hydrolases"/>
    <property type="match status" value="1"/>
</dbReference>
<evidence type="ECO:0000256" key="3">
    <source>
        <dbReference type="ARBA" id="ARBA00022821"/>
    </source>
</evidence>
<feature type="domain" description="Disease resistance N-terminal" evidence="6">
    <location>
        <begin position="11"/>
        <end position="96"/>
    </location>
</feature>
<dbReference type="Pfam" id="PF18052">
    <property type="entry name" value="Rx_N"/>
    <property type="match status" value="1"/>
</dbReference>
<dbReference type="SUPFAM" id="SSF52540">
    <property type="entry name" value="P-loop containing nucleoside triphosphate hydrolases"/>
    <property type="match status" value="1"/>
</dbReference>
<dbReference type="Pfam" id="PF00931">
    <property type="entry name" value="NB-ARC"/>
    <property type="match status" value="1"/>
</dbReference>
<reference evidence="7 8" key="1">
    <citation type="journal article" date="2014" name="Am. J. Bot.">
        <title>Genome assembly and annotation for red clover (Trifolium pratense; Fabaceae).</title>
        <authorList>
            <person name="Istvanek J."/>
            <person name="Jaros M."/>
            <person name="Krenek A."/>
            <person name="Repkova J."/>
        </authorList>
    </citation>
    <scope>NUCLEOTIDE SEQUENCE [LARGE SCALE GENOMIC DNA]</scope>
    <source>
        <strain evidence="8">cv. Tatra</strain>
        <tissue evidence="7">Young leaves</tissue>
    </source>
</reference>
<dbReference type="Gene3D" id="1.20.5.4130">
    <property type="match status" value="1"/>
</dbReference>
<feature type="domain" description="NB-ARC" evidence="5">
    <location>
        <begin position="176"/>
        <end position="356"/>
    </location>
</feature>
<dbReference type="InterPro" id="IPR038005">
    <property type="entry name" value="RX-like_CC"/>
</dbReference>
<dbReference type="STRING" id="57577.A0A2K3LPD2"/>
<evidence type="ECO:0000256" key="1">
    <source>
        <dbReference type="ARBA" id="ARBA00022737"/>
    </source>
</evidence>
<dbReference type="InterPro" id="IPR041118">
    <property type="entry name" value="Rx_N"/>
</dbReference>
<reference evidence="7 8" key="2">
    <citation type="journal article" date="2017" name="Front. Plant Sci.">
        <title>Gene Classification and Mining of Molecular Markers Useful in Red Clover (Trifolium pratense) Breeding.</title>
        <authorList>
            <person name="Istvanek J."/>
            <person name="Dluhosova J."/>
            <person name="Dluhos P."/>
            <person name="Patkova L."/>
            <person name="Nedelnik J."/>
            <person name="Repkova J."/>
        </authorList>
    </citation>
    <scope>NUCLEOTIDE SEQUENCE [LARGE SCALE GENOMIC DNA]</scope>
    <source>
        <strain evidence="8">cv. Tatra</strain>
        <tissue evidence="7">Young leaves</tissue>
    </source>
</reference>
<name>A0A2K3LPD2_TRIPR</name>
<evidence type="ECO:0000256" key="4">
    <source>
        <dbReference type="ARBA" id="ARBA00022840"/>
    </source>
</evidence>
<dbReference type="CDD" id="cd14798">
    <property type="entry name" value="RX-CC_like"/>
    <property type="match status" value="1"/>
</dbReference>
<keyword evidence="4" id="KW-0067">ATP-binding</keyword>
<dbReference type="Proteomes" id="UP000236291">
    <property type="component" value="Unassembled WGS sequence"/>
</dbReference>
<dbReference type="PANTHER" id="PTHR36766">
    <property type="entry name" value="PLANT BROAD-SPECTRUM MILDEW RESISTANCE PROTEIN RPW8"/>
    <property type="match status" value="1"/>
</dbReference>
<feature type="non-terminal residue" evidence="7">
    <location>
        <position position="382"/>
    </location>
</feature>
<dbReference type="GO" id="GO:0043531">
    <property type="term" value="F:ADP binding"/>
    <property type="evidence" value="ECO:0007669"/>
    <property type="project" value="InterPro"/>
</dbReference>
<organism evidence="7 8">
    <name type="scientific">Trifolium pratense</name>
    <name type="common">Red clover</name>
    <dbReference type="NCBI Taxonomy" id="57577"/>
    <lineage>
        <taxon>Eukaryota</taxon>
        <taxon>Viridiplantae</taxon>
        <taxon>Streptophyta</taxon>
        <taxon>Embryophyta</taxon>
        <taxon>Tracheophyta</taxon>
        <taxon>Spermatophyta</taxon>
        <taxon>Magnoliopsida</taxon>
        <taxon>eudicotyledons</taxon>
        <taxon>Gunneridae</taxon>
        <taxon>Pentapetalae</taxon>
        <taxon>rosids</taxon>
        <taxon>fabids</taxon>
        <taxon>Fabales</taxon>
        <taxon>Fabaceae</taxon>
        <taxon>Papilionoideae</taxon>
        <taxon>50 kb inversion clade</taxon>
        <taxon>NPAAA clade</taxon>
        <taxon>Hologalegina</taxon>
        <taxon>IRL clade</taxon>
        <taxon>Trifolieae</taxon>
        <taxon>Trifolium</taxon>
    </lineage>
</organism>